<evidence type="ECO:0000259" key="6">
    <source>
        <dbReference type="Pfam" id="PF12460"/>
    </source>
</evidence>
<dbReference type="InterPro" id="IPR024687">
    <property type="entry name" value="MMS19_C"/>
</dbReference>
<comment type="function">
    <text evidence="4">Key component of the cytosolic iron-sulfur protein assembly (CIA) complex, a multiprotein complex that mediates the incorporation of iron-sulfur cluster into apoproteins specifically involved in DNA metabolism and genomic integrity. In the CIA complex, MMS19 acts as an adapter between early-acting CIA components and a subset of cellular target iron-sulfur proteins.</text>
</comment>
<evidence type="ECO:0000256" key="1">
    <source>
        <dbReference type="ARBA" id="ARBA00004123"/>
    </source>
</evidence>
<organism evidence="8 9">
    <name type="scientific">Lodderomyces beijingensis</name>
    <dbReference type="NCBI Taxonomy" id="1775926"/>
    <lineage>
        <taxon>Eukaryota</taxon>
        <taxon>Fungi</taxon>
        <taxon>Dikarya</taxon>
        <taxon>Ascomycota</taxon>
        <taxon>Saccharomycotina</taxon>
        <taxon>Pichiomycetes</taxon>
        <taxon>Debaryomycetaceae</taxon>
        <taxon>Candida/Lodderomyces clade</taxon>
        <taxon>Lodderomyces</taxon>
    </lineage>
</organism>
<evidence type="ECO:0000313" key="8">
    <source>
        <dbReference type="EMBL" id="CAK9437872.1"/>
    </source>
</evidence>
<dbReference type="PANTHER" id="PTHR12891">
    <property type="entry name" value="DNA REPAIR/TRANSCRIPTION PROTEIN MET18/MMS19"/>
    <property type="match status" value="1"/>
</dbReference>
<dbReference type="InterPro" id="IPR029240">
    <property type="entry name" value="MMS19_N"/>
</dbReference>
<evidence type="ECO:0000256" key="4">
    <source>
        <dbReference type="RuleBase" id="RU367072"/>
    </source>
</evidence>
<proteinExistence type="inferred from homology"/>
<evidence type="ECO:0000256" key="5">
    <source>
        <dbReference type="SAM" id="MobiDB-lite"/>
    </source>
</evidence>
<keyword evidence="4" id="KW-0227">DNA damage</keyword>
<dbReference type="EMBL" id="OZ022407">
    <property type="protein sequence ID" value="CAK9437872.1"/>
    <property type="molecule type" value="Genomic_DNA"/>
</dbReference>
<sequence>MSNVHNVPILINQYVAAAGNDEQACQAYVSEVIEMLSTKEVTLLQFIQKLGPTLTSEQGLVRSKAMSFMAHILRDLQPTSQLSRQDVTVLIDFLMTKFNDELSLIHALNGLNSLIRSKNYMAKLNTGKILAKLNDAYDPKKNLAKVRYEAFQILSGLMENHLEVVQRNDSDDKIFVKTFIHIASGEKDPRNLLLSFKLNKEINEKIFDFDEANESHEDLITDLFDVCFCYFPISFTPPANDPYKITASELKEKLRLTIASQSGFAPDAFSGLVEKLASTNPAIRKDTLKTINLCVENYSAEALEAQWSVLWSALKFEILHNDAAVFKANVKTIIPTDIHEIDDNDDVKVVFLTMTILESLIRKVKRPADMLRIVIDELRPNLTSEKSSKQSVIILSILASTSVENYNAVVDTLFQYKTWGKYFNVEDEVEEEKEGDEGEEEDKNADFSLNVARQRDLVDNLGFVLTAYPVSGKTHLSNYKDHILLFLCQLLTNSSHLEKTLRVKAVQQSIKLISLPQFLTITNVELILDNFRRILEENLASQVTTDMVSSEIVKGLSEIMEENPAVTSLVIEKLVNPLLNSLNAQEVDKKEERDNNNDNENENEDEEEGEEDGDEDNSYKAVLSIIGDLCVNYQVLEVLSIRLVSKSNVSAKRFQLIVETLASLIEKVEIIHQFLTNSWYQTFLPRFLATMRRVIGDKSTNYVLVEAVGDLVRLIIRFIDVAKHQALLDEFHKVFFTQSSSNSTKVFHYDGDLLETPTVYISIFNKILSAIDKSCQLDTAASAVASVVKLIPGLTSGGYVRVQYLENLCLLVNKFQTGTQPINWSFDDLNSFEIDIWTLKALLLKIDASGIESLKKLLAYLTDDQATPRQKQLIARSLPILFIDINLFTNPPLPKKVISKVTNLNVKLLYKQHVFEIVLPYLLESSPDANTPPREFELKFFALSLIVENVSTKILISHLTQFLPSVFKALRTPVASSSSSSSSRSIICKSSLRILRIILEQDNQQSTSMIKPNLSELITILLKFATGGGDDGQGKQGESIRLLSLSALGLLFEKFDCERHRKYVLKNLEKCLDDNRRLIRKSATDLRQKLYEMR</sequence>
<feature type="domain" description="MMS19 N-terminal" evidence="7">
    <location>
        <begin position="47"/>
        <end position="320"/>
    </location>
</feature>
<dbReference type="RefSeq" id="XP_066829188.1">
    <property type="nucleotide sequence ID" value="XM_066972229.1"/>
</dbReference>
<dbReference type="InterPro" id="IPR039920">
    <property type="entry name" value="MMS19"/>
</dbReference>
<evidence type="ECO:0000256" key="2">
    <source>
        <dbReference type="ARBA" id="ARBA00022737"/>
    </source>
</evidence>
<accession>A0ABP0ZMC0</accession>
<keyword evidence="2" id="KW-0677">Repeat</keyword>
<evidence type="ECO:0000259" key="7">
    <source>
        <dbReference type="Pfam" id="PF14500"/>
    </source>
</evidence>
<dbReference type="Pfam" id="PF14500">
    <property type="entry name" value="MMS19_N"/>
    <property type="match status" value="1"/>
</dbReference>
<feature type="compositionally biased region" description="Basic and acidic residues" evidence="5">
    <location>
        <begin position="586"/>
        <end position="596"/>
    </location>
</feature>
<comment type="subcellular location">
    <subcellularLocation>
        <location evidence="1 4">Nucleus</location>
    </subcellularLocation>
</comment>
<gene>
    <name evidence="8" type="ORF">LODBEIA_P22500</name>
</gene>
<keyword evidence="4" id="KW-0234">DNA repair</keyword>
<name>A0ABP0ZMC0_9ASCO</name>
<feature type="domain" description="MMS19 C-terminal" evidence="6">
    <location>
        <begin position="622"/>
        <end position="1052"/>
    </location>
</feature>
<evidence type="ECO:0000313" key="9">
    <source>
        <dbReference type="Proteomes" id="UP001497383"/>
    </source>
</evidence>
<feature type="compositionally biased region" description="Acidic residues" evidence="5">
    <location>
        <begin position="597"/>
        <end position="616"/>
    </location>
</feature>
<feature type="region of interest" description="Disordered" evidence="5">
    <location>
        <begin position="585"/>
        <end position="616"/>
    </location>
</feature>
<evidence type="ECO:0000256" key="3">
    <source>
        <dbReference type="ARBA" id="ARBA00023242"/>
    </source>
</evidence>
<keyword evidence="3 4" id="KW-0539">Nucleus</keyword>
<protein>
    <recommendedName>
        <fullName evidence="4">MMS19 nucleotide excision repair protein</fullName>
    </recommendedName>
</protein>
<comment type="similarity">
    <text evidence="4">Belongs to the MET18/MMS19 family.</text>
</comment>
<dbReference type="PANTHER" id="PTHR12891:SF0">
    <property type="entry name" value="MMS19 NUCLEOTIDE EXCISION REPAIR PROTEIN HOMOLOG"/>
    <property type="match status" value="1"/>
</dbReference>
<dbReference type="GeneID" id="92207446"/>
<dbReference type="Proteomes" id="UP001497383">
    <property type="component" value="Chromosome 3"/>
</dbReference>
<reference evidence="8 9" key="1">
    <citation type="submission" date="2024-03" db="EMBL/GenBank/DDBJ databases">
        <authorList>
            <person name="Brejova B."/>
        </authorList>
    </citation>
    <scope>NUCLEOTIDE SEQUENCE [LARGE SCALE GENOMIC DNA]</scope>
    <source>
        <strain evidence="8 9">CBS 14171</strain>
    </source>
</reference>
<dbReference type="Pfam" id="PF12460">
    <property type="entry name" value="MMS19_C"/>
    <property type="match status" value="1"/>
</dbReference>
<dbReference type="InterPro" id="IPR016024">
    <property type="entry name" value="ARM-type_fold"/>
</dbReference>
<dbReference type="SUPFAM" id="SSF48371">
    <property type="entry name" value="ARM repeat"/>
    <property type="match status" value="2"/>
</dbReference>
<keyword evidence="9" id="KW-1185">Reference proteome</keyword>